<dbReference type="Proteomes" id="UP000292052">
    <property type="component" value="Unassembled WGS sequence"/>
</dbReference>
<dbReference type="GO" id="GO:0019899">
    <property type="term" value="F:enzyme binding"/>
    <property type="evidence" value="ECO:0007669"/>
    <property type="project" value="TreeGrafter"/>
</dbReference>
<name>A0A482VBI8_ASBVE</name>
<reference evidence="6 7" key="1">
    <citation type="submission" date="2017-03" db="EMBL/GenBank/DDBJ databases">
        <title>Genome of the blue death feigning beetle - Asbolus verrucosus.</title>
        <authorList>
            <person name="Rider S.D."/>
        </authorList>
    </citation>
    <scope>NUCLEOTIDE SEQUENCE [LARGE SCALE GENOMIC DNA]</scope>
    <source>
        <strain evidence="6">Butters</strain>
        <tissue evidence="6">Head and leg muscle</tissue>
    </source>
</reference>
<dbReference type="AlphaFoldDB" id="A0A482VBI8"/>
<comment type="similarity">
    <text evidence="2">Belongs to the AROS family.</text>
</comment>
<evidence type="ECO:0000256" key="1">
    <source>
        <dbReference type="ARBA" id="ARBA00004604"/>
    </source>
</evidence>
<accession>A0A482VBI8</accession>
<dbReference type="GO" id="GO:0005730">
    <property type="term" value="C:nucleolus"/>
    <property type="evidence" value="ECO:0007669"/>
    <property type="project" value="UniProtKB-SubCell"/>
</dbReference>
<dbReference type="Pfam" id="PF15684">
    <property type="entry name" value="AROS"/>
    <property type="match status" value="1"/>
</dbReference>
<comment type="caution">
    <text evidence="6">The sequence shown here is derived from an EMBL/GenBank/DDBJ whole genome shotgun (WGS) entry which is preliminary data.</text>
</comment>
<dbReference type="PANTHER" id="PTHR31454:SF2">
    <property type="entry name" value="ACTIVE REGULATOR OF SIRT1"/>
    <property type="match status" value="1"/>
</dbReference>
<organism evidence="6 7">
    <name type="scientific">Asbolus verrucosus</name>
    <name type="common">Desert ironclad beetle</name>
    <dbReference type="NCBI Taxonomy" id="1661398"/>
    <lineage>
        <taxon>Eukaryota</taxon>
        <taxon>Metazoa</taxon>
        <taxon>Ecdysozoa</taxon>
        <taxon>Arthropoda</taxon>
        <taxon>Hexapoda</taxon>
        <taxon>Insecta</taxon>
        <taxon>Pterygota</taxon>
        <taxon>Neoptera</taxon>
        <taxon>Endopterygota</taxon>
        <taxon>Coleoptera</taxon>
        <taxon>Polyphaga</taxon>
        <taxon>Cucujiformia</taxon>
        <taxon>Tenebrionidae</taxon>
        <taxon>Pimeliinae</taxon>
        <taxon>Asbolus</taxon>
    </lineage>
</organism>
<keyword evidence="4" id="KW-0539">Nucleus</keyword>
<evidence type="ECO:0000256" key="5">
    <source>
        <dbReference type="ARBA" id="ARBA00032748"/>
    </source>
</evidence>
<dbReference type="InterPro" id="IPR023262">
    <property type="entry name" value="AROS"/>
</dbReference>
<evidence type="ECO:0000313" key="6">
    <source>
        <dbReference type="EMBL" id="RZB40501.1"/>
    </source>
</evidence>
<sequence length="144" mass="16501">MSSALVQKALEIVDPEFNKGSKGKKSKQSKNVFNLMPENHKITTTINRKGRKEKISLVATSKKLTVTEAKKNLKSEKTILKNNLKKLREIRKASTIELDKKITEQIIERAVTKRPVKAKPKSKKIQKTAFTDEDFKKFEEEYLG</sequence>
<proteinExistence type="inferred from homology"/>
<dbReference type="PRINTS" id="PR02029">
    <property type="entry name" value="ACTREGSIRT1"/>
</dbReference>
<dbReference type="PANTHER" id="PTHR31454">
    <property type="entry name" value="ACTIVE REGULATOR OF SIRT1"/>
    <property type="match status" value="1"/>
</dbReference>
<dbReference type="EMBL" id="QDEB01118293">
    <property type="protein sequence ID" value="RZB40501.1"/>
    <property type="molecule type" value="Genomic_DNA"/>
</dbReference>
<gene>
    <name evidence="6" type="ORF">BDFB_005743</name>
</gene>
<comment type="subcellular location">
    <subcellularLocation>
        <location evidence="1">Nucleus</location>
        <location evidence="1">Nucleolus</location>
    </subcellularLocation>
</comment>
<protein>
    <recommendedName>
        <fullName evidence="3">Active regulator of SIRT1</fullName>
    </recommendedName>
    <alternativeName>
        <fullName evidence="5">40S ribosomal protein S19-binding protein 1</fullName>
    </alternativeName>
</protein>
<evidence type="ECO:0000313" key="7">
    <source>
        <dbReference type="Proteomes" id="UP000292052"/>
    </source>
</evidence>
<evidence type="ECO:0000256" key="3">
    <source>
        <dbReference type="ARBA" id="ARBA00016855"/>
    </source>
</evidence>
<keyword evidence="7" id="KW-1185">Reference proteome</keyword>
<evidence type="ECO:0000256" key="2">
    <source>
        <dbReference type="ARBA" id="ARBA00007318"/>
    </source>
</evidence>
<evidence type="ECO:0000256" key="4">
    <source>
        <dbReference type="ARBA" id="ARBA00023242"/>
    </source>
</evidence>
<dbReference type="OrthoDB" id="6493910at2759"/>